<name>A0AAV9GVK4_9PEZI</name>
<reference evidence="1" key="2">
    <citation type="submission" date="2023-05" db="EMBL/GenBank/DDBJ databases">
        <authorList>
            <consortium name="Lawrence Berkeley National Laboratory"/>
            <person name="Steindorff A."/>
            <person name="Hensen N."/>
            <person name="Bonometti L."/>
            <person name="Westerberg I."/>
            <person name="Brannstrom I.O."/>
            <person name="Guillou S."/>
            <person name="Cros-Aarteil S."/>
            <person name="Calhoun S."/>
            <person name="Haridas S."/>
            <person name="Kuo A."/>
            <person name="Mondo S."/>
            <person name="Pangilinan J."/>
            <person name="Riley R."/>
            <person name="Labutti K."/>
            <person name="Andreopoulos B."/>
            <person name="Lipzen A."/>
            <person name="Chen C."/>
            <person name="Yanf M."/>
            <person name="Daum C."/>
            <person name="Ng V."/>
            <person name="Clum A."/>
            <person name="Ohm R."/>
            <person name="Martin F."/>
            <person name="Silar P."/>
            <person name="Natvig D."/>
            <person name="Lalanne C."/>
            <person name="Gautier V."/>
            <person name="Ament-Velasquez S.L."/>
            <person name="Kruys A."/>
            <person name="Hutchinson M.I."/>
            <person name="Powell A.J."/>
            <person name="Barry K."/>
            <person name="Miller A.N."/>
            <person name="Grigoriev I.V."/>
            <person name="Debuchy R."/>
            <person name="Gladieux P."/>
            <person name="Thoren M.H."/>
            <person name="Johannesson H."/>
        </authorList>
    </citation>
    <scope>NUCLEOTIDE SEQUENCE</scope>
    <source>
        <strain evidence="1">PSN243</strain>
    </source>
</reference>
<accession>A0AAV9GVK4</accession>
<organism evidence="1 2">
    <name type="scientific">Podospora aff. communis PSN243</name>
    <dbReference type="NCBI Taxonomy" id="3040156"/>
    <lineage>
        <taxon>Eukaryota</taxon>
        <taxon>Fungi</taxon>
        <taxon>Dikarya</taxon>
        <taxon>Ascomycota</taxon>
        <taxon>Pezizomycotina</taxon>
        <taxon>Sordariomycetes</taxon>
        <taxon>Sordariomycetidae</taxon>
        <taxon>Sordariales</taxon>
        <taxon>Podosporaceae</taxon>
        <taxon>Podospora</taxon>
    </lineage>
</organism>
<dbReference type="Proteomes" id="UP001321760">
    <property type="component" value="Unassembled WGS sequence"/>
</dbReference>
<keyword evidence="2" id="KW-1185">Reference proteome</keyword>
<comment type="caution">
    <text evidence="1">The sequence shown here is derived from an EMBL/GenBank/DDBJ whole genome shotgun (WGS) entry which is preliminary data.</text>
</comment>
<dbReference type="EMBL" id="MU865923">
    <property type="protein sequence ID" value="KAK4452663.1"/>
    <property type="molecule type" value="Genomic_DNA"/>
</dbReference>
<evidence type="ECO:0000313" key="2">
    <source>
        <dbReference type="Proteomes" id="UP001321760"/>
    </source>
</evidence>
<evidence type="ECO:0000313" key="1">
    <source>
        <dbReference type="EMBL" id="KAK4452663.1"/>
    </source>
</evidence>
<gene>
    <name evidence="1" type="ORF">QBC34DRAFT_28265</name>
</gene>
<sequence>MERTCNPHPSPHLRHLGISSASPPRLLDFTITGYAFQIEPQVPLKIMPCDAWSDSAVDFVSFRPQVRHGGTKLFFTANQWQRAAAFGCDVTTGSSNPPTSLRDLGGLTESHRALANGNDSWGFRPATGISAHLDFATDLRTISRQSRVQFAHEDDGLSGDQSSGPATSDRLASCNELQVKWQVRLQSTEVRMAGRLAVRPPASSLSGPAPCRLTALAPQLSHHNSPAKRITGCRTNTLQDAVRT</sequence>
<proteinExistence type="predicted"/>
<protein>
    <submittedName>
        <fullName evidence="1">Uncharacterized protein</fullName>
    </submittedName>
</protein>
<dbReference type="AlphaFoldDB" id="A0AAV9GVK4"/>
<reference evidence="1" key="1">
    <citation type="journal article" date="2023" name="Mol. Phylogenet. Evol.">
        <title>Genome-scale phylogeny and comparative genomics of the fungal order Sordariales.</title>
        <authorList>
            <person name="Hensen N."/>
            <person name="Bonometti L."/>
            <person name="Westerberg I."/>
            <person name="Brannstrom I.O."/>
            <person name="Guillou S."/>
            <person name="Cros-Aarteil S."/>
            <person name="Calhoun S."/>
            <person name="Haridas S."/>
            <person name="Kuo A."/>
            <person name="Mondo S."/>
            <person name="Pangilinan J."/>
            <person name="Riley R."/>
            <person name="LaButti K."/>
            <person name="Andreopoulos B."/>
            <person name="Lipzen A."/>
            <person name="Chen C."/>
            <person name="Yan M."/>
            <person name="Daum C."/>
            <person name="Ng V."/>
            <person name="Clum A."/>
            <person name="Steindorff A."/>
            <person name="Ohm R.A."/>
            <person name="Martin F."/>
            <person name="Silar P."/>
            <person name="Natvig D.O."/>
            <person name="Lalanne C."/>
            <person name="Gautier V."/>
            <person name="Ament-Velasquez S.L."/>
            <person name="Kruys A."/>
            <person name="Hutchinson M.I."/>
            <person name="Powell A.J."/>
            <person name="Barry K."/>
            <person name="Miller A.N."/>
            <person name="Grigoriev I.V."/>
            <person name="Debuchy R."/>
            <person name="Gladieux P."/>
            <person name="Hiltunen Thoren M."/>
            <person name="Johannesson H."/>
        </authorList>
    </citation>
    <scope>NUCLEOTIDE SEQUENCE</scope>
    <source>
        <strain evidence="1">PSN243</strain>
    </source>
</reference>